<dbReference type="Proteomes" id="UP000469734">
    <property type="component" value="Unassembled WGS sequence"/>
</dbReference>
<dbReference type="AlphaFoldDB" id="A0A7X4GWY3"/>
<proteinExistence type="predicted"/>
<dbReference type="EMBL" id="WWCR01000002">
    <property type="protein sequence ID" value="MYM71171.1"/>
    <property type="molecule type" value="Genomic_DNA"/>
</dbReference>
<comment type="caution">
    <text evidence="1">The sequence shown here is derived from an EMBL/GenBank/DDBJ whole genome shotgun (WGS) entry which is preliminary data.</text>
</comment>
<evidence type="ECO:0000313" key="2">
    <source>
        <dbReference type="Proteomes" id="UP000469734"/>
    </source>
</evidence>
<sequence>MITKNFDKNGVTVQLSFSEILIINNALNEICNAFGLSEFEKRIGATVEEASALLKSVGQLLDSSDDGNSTDNVVH</sequence>
<protein>
    <submittedName>
        <fullName evidence="1">Uncharacterized protein</fullName>
    </submittedName>
</protein>
<accession>A0A7X4GWY3</accession>
<gene>
    <name evidence="1" type="ORF">GTP56_03040</name>
</gene>
<reference evidence="1 2" key="1">
    <citation type="submission" date="2019-12" db="EMBL/GenBank/DDBJ databases">
        <title>Novel species isolated from a subtropical stream in China.</title>
        <authorList>
            <person name="Lu H."/>
        </authorList>
    </citation>
    <scope>NUCLEOTIDE SEQUENCE [LARGE SCALE GENOMIC DNA]</scope>
    <source>
        <strain evidence="1 2">FT134W</strain>
    </source>
</reference>
<name>A0A7X4GWY3_9BURK</name>
<evidence type="ECO:0000313" key="1">
    <source>
        <dbReference type="EMBL" id="MYM71171.1"/>
    </source>
</evidence>
<organism evidence="1 2">
    <name type="scientific">Duganella margarita</name>
    <dbReference type="NCBI Taxonomy" id="2692170"/>
    <lineage>
        <taxon>Bacteria</taxon>
        <taxon>Pseudomonadati</taxon>
        <taxon>Pseudomonadota</taxon>
        <taxon>Betaproteobacteria</taxon>
        <taxon>Burkholderiales</taxon>
        <taxon>Oxalobacteraceae</taxon>
        <taxon>Telluria group</taxon>
        <taxon>Duganella</taxon>
    </lineage>
</organism>